<dbReference type="PANTHER" id="PTHR12618:SF20">
    <property type="entry name" value="PHD AND RING FINGER DOMAIN-CONTAINING PROTEIN 1"/>
    <property type="match status" value="1"/>
</dbReference>
<evidence type="ECO:0000313" key="10">
    <source>
        <dbReference type="EnsemblFungi" id="EJT73182"/>
    </source>
</evidence>
<gene>
    <name evidence="10" type="primary">20350489</name>
    <name evidence="9" type="ORF">GGTG_10031</name>
</gene>
<evidence type="ECO:0000256" key="2">
    <source>
        <dbReference type="ARBA" id="ARBA00022771"/>
    </source>
</evidence>
<dbReference type="Gene3D" id="3.30.40.10">
    <property type="entry name" value="Zinc/RING finger domain, C3HC4 (zinc finger)"/>
    <property type="match status" value="2"/>
</dbReference>
<proteinExistence type="predicted"/>
<evidence type="ECO:0000259" key="8">
    <source>
        <dbReference type="PROSITE" id="PS50089"/>
    </source>
</evidence>
<feature type="region of interest" description="Disordered" evidence="6">
    <location>
        <begin position="341"/>
        <end position="504"/>
    </location>
</feature>
<dbReference type="SUPFAM" id="SSF57903">
    <property type="entry name" value="FYVE/PHD zinc finger"/>
    <property type="match status" value="1"/>
</dbReference>
<keyword evidence="5" id="KW-0175">Coiled coil</keyword>
<dbReference type="eggNOG" id="KOG0825">
    <property type="taxonomic scope" value="Eukaryota"/>
</dbReference>
<evidence type="ECO:0000256" key="5">
    <source>
        <dbReference type="SAM" id="Coils"/>
    </source>
</evidence>
<dbReference type="EMBL" id="GL385399">
    <property type="protein sequence ID" value="EJT73182.1"/>
    <property type="molecule type" value="Genomic_DNA"/>
</dbReference>
<keyword evidence="2 4" id="KW-0863">Zinc-finger</keyword>
<protein>
    <recommendedName>
        <fullName evidence="12">PHD and RING finger domain-containing protein</fullName>
    </recommendedName>
</protein>
<dbReference type="InterPro" id="IPR001965">
    <property type="entry name" value="Znf_PHD"/>
</dbReference>
<keyword evidence="1" id="KW-0479">Metal-binding</keyword>
<dbReference type="PROSITE" id="PS50016">
    <property type="entry name" value="ZF_PHD_2"/>
    <property type="match status" value="1"/>
</dbReference>
<dbReference type="AlphaFoldDB" id="J3P947"/>
<evidence type="ECO:0000256" key="4">
    <source>
        <dbReference type="PROSITE-ProRule" id="PRU00175"/>
    </source>
</evidence>
<evidence type="ECO:0000256" key="1">
    <source>
        <dbReference type="ARBA" id="ARBA00022723"/>
    </source>
</evidence>
<dbReference type="RefSeq" id="XP_009226156.1">
    <property type="nucleotide sequence ID" value="XM_009227892.1"/>
</dbReference>
<dbReference type="PROSITE" id="PS50089">
    <property type="entry name" value="ZF_RING_2"/>
    <property type="match status" value="1"/>
</dbReference>
<accession>J3P947</accession>
<organism evidence="9">
    <name type="scientific">Gaeumannomyces tritici (strain R3-111a-1)</name>
    <name type="common">Wheat and barley take-all root rot fungus</name>
    <name type="synonym">Gaeumannomyces graminis var. tritici</name>
    <dbReference type="NCBI Taxonomy" id="644352"/>
    <lineage>
        <taxon>Eukaryota</taxon>
        <taxon>Fungi</taxon>
        <taxon>Dikarya</taxon>
        <taxon>Ascomycota</taxon>
        <taxon>Pezizomycotina</taxon>
        <taxon>Sordariomycetes</taxon>
        <taxon>Sordariomycetidae</taxon>
        <taxon>Magnaporthales</taxon>
        <taxon>Magnaporthaceae</taxon>
        <taxon>Gaeumannomyces</taxon>
    </lineage>
</organism>
<dbReference type="InterPro" id="IPR001841">
    <property type="entry name" value="Znf_RING"/>
</dbReference>
<evidence type="ECO:0000313" key="9">
    <source>
        <dbReference type="EMBL" id="EJT73182.1"/>
    </source>
</evidence>
<evidence type="ECO:0000259" key="7">
    <source>
        <dbReference type="PROSITE" id="PS50016"/>
    </source>
</evidence>
<keyword evidence="3" id="KW-0862">Zinc</keyword>
<feature type="coiled-coil region" evidence="5">
    <location>
        <begin position="271"/>
        <end position="298"/>
    </location>
</feature>
<dbReference type="SMART" id="SM00184">
    <property type="entry name" value="RING"/>
    <property type="match status" value="2"/>
</dbReference>
<dbReference type="Pfam" id="PF00628">
    <property type="entry name" value="PHD"/>
    <property type="match status" value="1"/>
</dbReference>
<dbReference type="STRING" id="644352.J3P947"/>
<reference evidence="11" key="1">
    <citation type="submission" date="2010-07" db="EMBL/GenBank/DDBJ databases">
        <title>The genome sequence of Gaeumannomyces graminis var. tritici strain R3-111a-1.</title>
        <authorList>
            <consortium name="The Broad Institute Genome Sequencing Platform"/>
            <person name="Ma L.-J."/>
            <person name="Dead R."/>
            <person name="Young S."/>
            <person name="Zeng Q."/>
            <person name="Koehrsen M."/>
            <person name="Alvarado L."/>
            <person name="Berlin A."/>
            <person name="Chapman S.B."/>
            <person name="Chen Z."/>
            <person name="Freedman E."/>
            <person name="Gellesch M."/>
            <person name="Goldberg J."/>
            <person name="Griggs A."/>
            <person name="Gujja S."/>
            <person name="Heilman E.R."/>
            <person name="Heiman D."/>
            <person name="Hepburn T."/>
            <person name="Howarth C."/>
            <person name="Jen D."/>
            <person name="Larson L."/>
            <person name="Mehta T."/>
            <person name="Neiman D."/>
            <person name="Pearson M."/>
            <person name="Roberts A."/>
            <person name="Saif S."/>
            <person name="Shea T."/>
            <person name="Shenoy N."/>
            <person name="Sisk P."/>
            <person name="Stolte C."/>
            <person name="Sykes S."/>
            <person name="Walk T."/>
            <person name="White J."/>
            <person name="Yandava C."/>
            <person name="Haas B."/>
            <person name="Nusbaum C."/>
            <person name="Birren B."/>
        </authorList>
    </citation>
    <scope>NUCLEOTIDE SEQUENCE [LARGE SCALE GENOMIC DNA]</scope>
    <source>
        <strain evidence="11">R3-111a-1</strain>
    </source>
</reference>
<dbReference type="Pfam" id="PF13639">
    <property type="entry name" value="zf-RING_2"/>
    <property type="match status" value="1"/>
</dbReference>
<dbReference type="PANTHER" id="PTHR12618">
    <property type="entry name" value="PHD AND RING FINGER DOMAIN-CONTAINING PROTEIN 1"/>
    <property type="match status" value="1"/>
</dbReference>
<feature type="domain" description="PHD-type" evidence="7">
    <location>
        <begin position="151"/>
        <end position="199"/>
    </location>
</feature>
<dbReference type="PROSITE" id="PS01359">
    <property type="entry name" value="ZF_PHD_1"/>
    <property type="match status" value="1"/>
</dbReference>
<dbReference type="OrthoDB" id="8062037at2759"/>
<feature type="compositionally biased region" description="Polar residues" evidence="6">
    <location>
        <begin position="410"/>
        <end position="420"/>
    </location>
</feature>
<dbReference type="InterPro" id="IPR019787">
    <property type="entry name" value="Znf_PHD-finger"/>
</dbReference>
<evidence type="ECO:0000313" key="11">
    <source>
        <dbReference type="Proteomes" id="UP000006039"/>
    </source>
</evidence>
<dbReference type="InterPro" id="IPR047157">
    <property type="entry name" value="PHRF1/Atg35"/>
</dbReference>
<dbReference type="EnsemblFungi" id="EJT73182">
    <property type="protein sequence ID" value="EJT73182"/>
    <property type="gene ID" value="GGTG_10031"/>
</dbReference>
<dbReference type="SMART" id="SM00249">
    <property type="entry name" value="PHD"/>
    <property type="match status" value="1"/>
</dbReference>
<feature type="compositionally biased region" description="Low complexity" evidence="6">
    <location>
        <begin position="492"/>
        <end position="504"/>
    </location>
</feature>
<reference evidence="10" key="5">
    <citation type="submission" date="2018-04" db="UniProtKB">
        <authorList>
            <consortium name="EnsemblFungi"/>
        </authorList>
    </citation>
    <scope>IDENTIFICATION</scope>
    <source>
        <strain evidence="10">R3-111a-1</strain>
    </source>
</reference>
<sequence length="640" mass="70095">MAEQCIVCLENLDTAVSATEDATSGDAAVGQSGGERSFAAGEPSSNRGGGSSTSAASTVLDPTPGSHHPNGDVAVINACGHSLHNSCLQAWAAKANSCPICRHSFHLVDVYDSVGGNLLKSYRVEDKKQVVEFDPQAWLNENPDDEDDEETTPCPVCNSDSDEDVLLLCDGCDASYHTYCIGLEDIPDGSWFCMECAPVLGDFEDTRPPRRSNNRRRNDFFPRTRATMRRARRRARSDEWQGAWGEITGRVFDALDIDLDSHDGDDGLWEYRRSRQLRERERREYENWQQRINIASRLGLREIFAGNMPASLITHANTQQAAPPPETPEVQRAWATLDKAREHNGEGSSGHRKRKSRSLSASPTEPVAPEPERKLKRPRTRRIAVTGEASSSRPEAQGPGRAVAPAEPTPNGSGSASNARSPPAMEEAPSFLSSLLKEVENSNPSDDEAIRNLFGDNRGPVDASSPGSSPTPSAYSSPRANSLTPPPQLQARSTRPTSPTLSLSSHIEPIYPRANYIPHRPAAEASDSEARSPNQGGSELRQPRPRRSQAVKLPRSPDSSPTRPQLPLEMKENISSLVRTALSPHWKSNKLTADQYSSINRDVSRKLYEEITDPSSVDEDSRRAWETKANQEVARAVSGL</sequence>
<evidence type="ECO:0000256" key="6">
    <source>
        <dbReference type="SAM" id="MobiDB-lite"/>
    </source>
</evidence>
<feature type="region of interest" description="Disordered" evidence="6">
    <location>
        <begin position="522"/>
        <end position="568"/>
    </location>
</feature>
<keyword evidence="11" id="KW-1185">Reference proteome</keyword>
<feature type="domain" description="RING-type" evidence="8">
    <location>
        <begin position="5"/>
        <end position="102"/>
    </location>
</feature>
<name>J3P947_GAET3</name>
<dbReference type="InterPro" id="IPR013083">
    <property type="entry name" value="Znf_RING/FYVE/PHD"/>
</dbReference>
<dbReference type="SUPFAM" id="SSF57850">
    <property type="entry name" value="RING/U-box"/>
    <property type="match status" value="1"/>
</dbReference>
<reference evidence="10" key="4">
    <citation type="journal article" date="2015" name="G3 (Bethesda)">
        <title>Genome sequences of three phytopathogenic species of the Magnaporthaceae family of fungi.</title>
        <authorList>
            <person name="Okagaki L.H."/>
            <person name="Nunes C.C."/>
            <person name="Sailsbery J."/>
            <person name="Clay B."/>
            <person name="Brown D."/>
            <person name="John T."/>
            <person name="Oh Y."/>
            <person name="Young N."/>
            <person name="Fitzgerald M."/>
            <person name="Haas B.J."/>
            <person name="Zeng Q."/>
            <person name="Young S."/>
            <person name="Adiconis X."/>
            <person name="Fan L."/>
            <person name="Levin J.Z."/>
            <person name="Mitchell T.K."/>
            <person name="Okubara P.A."/>
            <person name="Farman M.L."/>
            <person name="Kohn L.M."/>
            <person name="Birren B."/>
            <person name="Ma L.-J."/>
            <person name="Dean R.A."/>
        </authorList>
    </citation>
    <scope>NUCLEOTIDE SEQUENCE</scope>
    <source>
        <strain evidence="10">R3-111a-1</strain>
    </source>
</reference>
<reference evidence="9" key="2">
    <citation type="submission" date="2010-07" db="EMBL/GenBank/DDBJ databases">
        <authorList>
            <consortium name="The Broad Institute Genome Sequencing Platform"/>
            <consortium name="Broad Institute Genome Sequencing Center for Infectious Disease"/>
            <person name="Ma L.-J."/>
            <person name="Dead R."/>
            <person name="Young S."/>
            <person name="Zeng Q."/>
            <person name="Koehrsen M."/>
            <person name="Alvarado L."/>
            <person name="Berlin A."/>
            <person name="Chapman S.B."/>
            <person name="Chen Z."/>
            <person name="Freedman E."/>
            <person name="Gellesch M."/>
            <person name="Goldberg J."/>
            <person name="Griggs A."/>
            <person name="Gujja S."/>
            <person name="Heilman E.R."/>
            <person name="Heiman D."/>
            <person name="Hepburn T."/>
            <person name="Howarth C."/>
            <person name="Jen D."/>
            <person name="Larson L."/>
            <person name="Mehta T."/>
            <person name="Neiman D."/>
            <person name="Pearson M."/>
            <person name="Roberts A."/>
            <person name="Saif S."/>
            <person name="Shea T."/>
            <person name="Shenoy N."/>
            <person name="Sisk P."/>
            <person name="Stolte C."/>
            <person name="Sykes S."/>
            <person name="Walk T."/>
            <person name="White J."/>
            <person name="Yandava C."/>
            <person name="Haas B."/>
            <person name="Nusbaum C."/>
            <person name="Birren B."/>
        </authorList>
    </citation>
    <scope>NUCLEOTIDE SEQUENCE</scope>
    <source>
        <strain evidence="9">R3-111a-1</strain>
    </source>
</reference>
<dbReference type="GO" id="GO:0008270">
    <property type="term" value="F:zinc ion binding"/>
    <property type="evidence" value="ECO:0007669"/>
    <property type="project" value="UniProtKB-KW"/>
</dbReference>
<evidence type="ECO:0008006" key="12">
    <source>
        <dbReference type="Google" id="ProtNLM"/>
    </source>
</evidence>
<dbReference type="InterPro" id="IPR019786">
    <property type="entry name" value="Zinc_finger_PHD-type_CS"/>
</dbReference>
<dbReference type="HOGENOM" id="CLU_026721_0_0_1"/>
<dbReference type="GeneID" id="20350489"/>
<evidence type="ECO:0000256" key="3">
    <source>
        <dbReference type="ARBA" id="ARBA00022833"/>
    </source>
</evidence>
<dbReference type="VEuPathDB" id="FungiDB:GGTG_10031"/>
<dbReference type="Proteomes" id="UP000006039">
    <property type="component" value="Unassembled WGS sequence"/>
</dbReference>
<feature type="compositionally biased region" description="Low complexity" evidence="6">
    <location>
        <begin position="464"/>
        <end position="478"/>
    </location>
</feature>
<dbReference type="CDD" id="cd15545">
    <property type="entry name" value="PHD_BAZ2A_like"/>
    <property type="match status" value="1"/>
</dbReference>
<reference evidence="9" key="3">
    <citation type="submission" date="2010-09" db="EMBL/GenBank/DDBJ databases">
        <title>Annotation of Gaeumannomyces graminis var. tritici R3-111a-1.</title>
        <authorList>
            <consortium name="The Broad Institute Genome Sequencing Platform"/>
            <person name="Ma L.-J."/>
            <person name="Dead R."/>
            <person name="Young S.K."/>
            <person name="Zeng Q."/>
            <person name="Gargeya S."/>
            <person name="Fitzgerald M."/>
            <person name="Haas B."/>
            <person name="Abouelleil A."/>
            <person name="Alvarado L."/>
            <person name="Arachchi H.M."/>
            <person name="Berlin A."/>
            <person name="Brown A."/>
            <person name="Chapman S.B."/>
            <person name="Chen Z."/>
            <person name="Dunbar C."/>
            <person name="Freedman E."/>
            <person name="Gearin G."/>
            <person name="Gellesch M."/>
            <person name="Goldberg J."/>
            <person name="Griggs A."/>
            <person name="Gujja S."/>
            <person name="Heiman D."/>
            <person name="Howarth C."/>
            <person name="Larson L."/>
            <person name="Lui A."/>
            <person name="MacDonald P.J.P."/>
            <person name="Mehta T."/>
            <person name="Montmayeur A."/>
            <person name="Murphy C."/>
            <person name="Neiman D."/>
            <person name="Pearson M."/>
            <person name="Priest M."/>
            <person name="Roberts A."/>
            <person name="Saif S."/>
            <person name="Shea T."/>
            <person name="Shenoy N."/>
            <person name="Sisk P."/>
            <person name="Stolte C."/>
            <person name="Sykes S."/>
            <person name="Yandava C."/>
            <person name="Wortman J."/>
            <person name="Nusbaum C."/>
            <person name="Birren B."/>
        </authorList>
    </citation>
    <scope>NUCLEOTIDE SEQUENCE</scope>
    <source>
        <strain evidence="9">R3-111a-1</strain>
    </source>
</reference>
<dbReference type="InterPro" id="IPR011011">
    <property type="entry name" value="Znf_FYVE_PHD"/>
</dbReference>
<feature type="region of interest" description="Disordered" evidence="6">
    <location>
        <begin position="21"/>
        <end position="67"/>
    </location>
</feature>